<sequence>SKLGDQNAPPLIAGIKTYDDGTILVQIIRNESTQSGDCSKIGRMSLEQKLYIRLIFLNGTVKEIDPNLNLHPINYCLLDINSTKYKINKLDNKVIYLNDTKSNKLRILHNLVNPITIFPLQKPFILVTFVRTNNPSDLTTYEECMRVIDWDGNIRGKKCLDPFDGAWINSTIQLNANKKLGFIRFV</sequence>
<dbReference type="EMBL" id="CAJVPU010006406">
    <property type="protein sequence ID" value="CAG8560935.1"/>
    <property type="molecule type" value="Genomic_DNA"/>
</dbReference>
<gene>
    <name evidence="1" type="ORF">DHETER_LOCUS5642</name>
</gene>
<dbReference type="Proteomes" id="UP000789702">
    <property type="component" value="Unassembled WGS sequence"/>
</dbReference>
<reference evidence="1" key="1">
    <citation type="submission" date="2021-06" db="EMBL/GenBank/DDBJ databases">
        <authorList>
            <person name="Kallberg Y."/>
            <person name="Tangrot J."/>
            <person name="Rosling A."/>
        </authorList>
    </citation>
    <scope>NUCLEOTIDE SEQUENCE</scope>
    <source>
        <strain evidence="1">IL203A</strain>
    </source>
</reference>
<evidence type="ECO:0000313" key="1">
    <source>
        <dbReference type="EMBL" id="CAG8560935.1"/>
    </source>
</evidence>
<evidence type="ECO:0000313" key="2">
    <source>
        <dbReference type="Proteomes" id="UP000789702"/>
    </source>
</evidence>
<name>A0ACA9LZF9_9GLOM</name>
<accession>A0ACA9LZF9</accession>
<feature type="non-terminal residue" evidence="1">
    <location>
        <position position="1"/>
    </location>
</feature>
<comment type="caution">
    <text evidence="1">The sequence shown here is derived from an EMBL/GenBank/DDBJ whole genome shotgun (WGS) entry which is preliminary data.</text>
</comment>
<proteinExistence type="predicted"/>
<keyword evidence="2" id="KW-1185">Reference proteome</keyword>
<organism evidence="1 2">
    <name type="scientific">Dentiscutata heterogama</name>
    <dbReference type="NCBI Taxonomy" id="1316150"/>
    <lineage>
        <taxon>Eukaryota</taxon>
        <taxon>Fungi</taxon>
        <taxon>Fungi incertae sedis</taxon>
        <taxon>Mucoromycota</taxon>
        <taxon>Glomeromycotina</taxon>
        <taxon>Glomeromycetes</taxon>
        <taxon>Diversisporales</taxon>
        <taxon>Gigasporaceae</taxon>
        <taxon>Dentiscutata</taxon>
    </lineage>
</organism>
<protein>
    <submittedName>
        <fullName evidence="1">297_t:CDS:1</fullName>
    </submittedName>
</protein>